<dbReference type="EMBL" id="JTAK01000004">
    <property type="protein sequence ID" value="KHO64673.1"/>
    <property type="molecule type" value="Genomic_DNA"/>
</dbReference>
<evidence type="ECO:0000313" key="3">
    <source>
        <dbReference type="EMBL" id="KHO64673.1"/>
    </source>
</evidence>
<evidence type="ECO:0000256" key="1">
    <source>
        <dbReference type="SAM" id="MobiDB-lite"/>
    </source>
</evidence>
<gene>
    <name evidence="3" type="ORF">PT85_10815</name>
</gene>
<feature type="region of interest" description="Disordered" evidence="1">
    <location>
        <begin position="255"/>
        <end position="275"/>
    </location>
</feature>
<dbReference type="STRING" id="706570.PT85_10815"/>
<evidence type="ECO:0000313" key="4">
    <source>
        <dbReference type="Proteomes" id="UP000030980"/>
    </source>
</evidence>
<dbReference type="Proteomes" id="UP000030980">
    <property type="component" value="Unassembled WGS sequence"/>
</dbReference>
<keyword evidence="3" id="KW-0030">Aminoacyl-tRNA synthetase</keyword>
<feature type="compositionally biased region" description="Basic residues" evidence="1">
    <location>
        <begin position="265"/>
        <end position="275"/>
    </location>
</feature>
<organism evidence="3 4">
    <name type="scientific">Pseudomonas flexibilis</name>
    <dbReference type="NCBI Taxonomy" id="706570"/>
    <lineage>
        <taxon>Bacteria</taxon>
        <taxon>Pseudomonadati</taxon>
        <taxon>Pseudomonadota</taxon>
        <taxon>Gammaproteobacteria</taxon>
        <taxon>Pseudomonadales</taxon>
        <taxon>Pseudomonadaceae</taxon>
        <taxon>Pseudomonas</taxon>
    </lineage>
</organism>
<dbReference type="OrthoDB" id="5290748at2"/>
<evidence type="ECO:0000259" key="2">
    <source>
        <dbReference type="Pfam" id="PF13566"/>
    </source>
</evidence>
<proteinExistence type="predicted"/>
<dbReference type="AlphaFoldDB" id="A0A0B3BJS1"/>
<comment type="caution">
    <text evidence="3">The sequence shown here is derived from an EMBL/GenBank/DDBJ whole genome shotgun (WGS) entry which is preliminary data.</text>
</comment>
<reference evidence="3 4" key="1">
    <citation type="submission" date="2014-11" db="EMBL/GenBank/DDBJ databases">
        <title>Genome sequence of Pseudomonas tuomuerensis JCM 14085.</title>
        <authorList>
            <person name="Shin S.-K."/>
            <person name="Yi H."/>
        </authorList>
    </citation>
    <scope>NUCLEOTIDE SEQUENCE [LARGE SCALE GENOMIC DNA]</scope>
    <source>
        <strain evidence="3 4">JCM 14085</strain>
    </source>
</reference>
<sequence length="275" mass="31311">MRCVRVDGGFADWRDKARTLLHEGVPPALVSWRDELMPADLFAEEALARYAPGSQVTVPRQVLELLERAARFRVAERWALLYRILWRVAQGDAAAALPGDPDGSELHLRIKAVGREIHQLHALLRFVPLGGAGLPDYVAWFEPEHEVLDVACGHFAERMGRHSWLIATSRDGVWYDGERFDYRAEAPDEWQTLARTPDPEGQALWLAYYRSTFNPTRVNPQALRQHLPQRLWQQVPEGRLIPALLVQARMGAQRAGQAPEVSVRPGKRIRLRQQD</sequence>
<dbReference type="InterPro" id="IPR025404">
    <property type="entry name" value="DUF4130"/>
</dbReference>
<keyword evidence="3" id="KW-0436">Ligase</keyword>
<accession>A0A0B3BJS1</accession>
<dbReference type="NCBIfam" id="TIGR03915">
    <property type="entry name" value="SAM_7_link_chp"/>
    <property type="match status" value="1"/>
</dbReference>
<keyword evidence="4" id="KW-1185">Reference proteome</keyword>
<feature type="domain" description="DUF4130" evidence="2">
    <location>
        <begin position="76"/>
        <end position="237"/>
    </location>
</feature>
<dbReference type="RefSeq" id="WP_039606634.1">
    <property type="nucleotide sequence ID" value="NZ_FMUP01000002.1"/>
</dbReference>
<dbReference type="Pfam" id="PF13566">
    <property type="entry name" value="DUF4130"/>
    <property type="match status" value="1"/>
</dbReference>
<protein>
    <submittedName>
        <fullName evidence="3">Leucyl-tRNA synthetase</fullName>
    </submittedName>
</protein>
<dbReference type="InterPro" id="IPR023875">
    <property type="entry name" value="DNA_repair_put"/>
</dbReference>
<dbReference type="GO" id="GO:0004812">
    <property type="term" value="F:aminoacyl-tRNA ligase activity"/>
    <property type="evidence" value="ECO:0007669"/>
    <property type="project" value="UniProtKB-KW"/>
</dbReference>
<name>A0A0B3BJS1_9PSED</name>